<keyword evidence="9 10" id="KW-0961">Cell wall biogenesis/degradation</keyword>
<dbReference type="InterPro" id="IPR007235">
    <property type="entry name" value="Glyco_trans_28_C"/>
</dbReference>
<keyword evidence="6 10" id="KW-0573">Peptidoglycan synthesis</keyword>
<feature type="binding site" evidence="10">
    <location>
        <position position="128"/>
    </location>
    <ligand>
        <name>UDP-N-acetyl-alpha-D-glucosamine</name>
        <dbReference type="ChEBI" id="CHEBI:57705"/>
    </ligand>
</feature>
<dbReference type="Pfam" id="PF04101">
    <property type="entry name" value="Glyco_tran_28_C"/>
    <property type="match status" value="1"/>
</dbReference>
<protein>
    <recommendedName>
        <fullName evidence="10">UDP-N-acetylglucosamine--N-acetylmuramyl-(pentapeptide) pyrophosphoryl-undecaprenol N-acetylglucosamine transferase</fullName>
        <ecNumber evidence="10">2.4.1.227</ecNumber>
    </recommendedName>
    <alternativeName>
        <fullName evidence="10">Undecaprenyl-PP-MurNAc-pentapeptide-UDPGlcNAc GlcNAc transferase</fullName>
    </alternativeName>
</protein>
<comment type="catalytic activity">
    <reaction evidence="10">
        <text>di-trans,octa-cis-undecaprenyl diphospho-N-acetyl-alpha-D-muramoyl-L-alanyl-D-glutamyl-meso-2,6-diaminopimeloyl-D-alanyl-D-alanine + UDP-N-acetyl-alpha-D-glucosamine = di-trans,octa-cis-undecaprenyl diphospho-[N-acetyl-alpha-D-glucosaminyl-(1-&gt;4)]-N-acetyl-alpha-D-muramoyl-L-alanyl-D-glutamyl-meso-2,6-diaminopimeloyl-D-alanyl-D-alanine + UDP + H(+)</text>
        <dbReference type="Rhea" id="RHEA:31227"/>
        <dbReference type="ChEBI" id="CHEBI:15378"/>
        <dbReference type="ChEBI" id="CHEBI:57705"/>
        <dbReference type="ChEBI" id="CHEBI:58223"/>
        <dbReference type="ChEBI" id="CHEBI:61387"/>
        <dbReference type="ChEBI" id="CHEBI:61388"/>
        <dbReference type="EC" id="2.4.1.227"/>
    </reaction>
</comment>
<gene>
    <name evidence="10 13" type="primary">murG</name>
    <name evidence="13" type="ORF">GCM10007414_06920</name>
</gene>
<dbReference type="GO" id="GO:0016740">
    <property type="term" value="F:transferase activity"/>
    <property type="evidence" value="ECO:0007669"/>
    <property type="project" value="UniProtKB-KW"/>
</dbReference>
<evidence type="ECO:0000313" key="13">
    <source>
        <dbReference type="EMBL" id="GGA96577.1"/>
    </source>
</evidence>
<dbReference type="NCBIfam" id="TIGR01133">
    <property type="entry name" value="murG"/>
    <property type="match status" value="1"/>
</dbReference>
<keyword evidence="3 10" id="KW-0328">Glycosyltransferase</keyword>
<evidence type="ECO:0000256" key="6">
    <source>
        <dbReference type="ARBA" id="ARBA00022984"/>
    </source>
</evidence>
<sequence>MVEVKQHKLLVMAGGTGGHVFPGLAVADLLRQQGWDVSWLGTAERMEARLVPQYGYPINFISIKGVRGNGVMRKLAAPFKLLNAIRQARAVIKAYQPDVVLGMGGFASGPGGIAAWLLGKPLVLHEQNAAAGLTNKVLSKIARKCLSAFPGALANAQVVGNPLRQSVLSLPPKTAGEAGGYKLLVIGGSLGAQVFNQHLAAGIKQSGLDLKVWHQAGADKQASAEAAYQQQQLDENLSEAPKIVEFIDDMAAAYQWADVILCRAGALTVSEVAAAGVPAIFVPLPYAVDDHQTKNAAFLVEAKAARLIKQADFSPQQIAAVLNEFADPSLRLTCANNARKQASYDATEQVAAVCQSLIKE</sequence>
<dbReference type="Pfam" id="PF03033">
    <property type="entry name" value="Glyco_transf_28"/>
    <property type="match status" value="1"/>
</dbReference>
<dbReference type="PANTHER" id="PTHR21015:SF22">
    <property type="entry name" value="GLYCOSYLTRANSFERASE"/>
    <property type="match status" value="1"/>
</dbReference>
<evidence type="ECO:0000256" key="1">
    <source>
        <dbReference type="ARBA" id="ARBA00022475"/>
    </source>
</evidence>
<keyword evidence="5 10" id="KW-0133">Cell shape</keyword>
<keyword evidence="8 10" id="KW-0131">Cell cycle</keyword>
<evidence type="ECO:0000256" key="2">
    <source>
        <dbReference type="ARBA" id="ARBA00022618"/>
    </source>
</evidence>
<evidence type="ECO:0000256" key="8">
    <source>
        <dbReference type="ARBA" id="ARBA00023306"/>
    </source>
</evidence>
<comment type="function">
    <text evidence="10">Cell wall formation. Catalyzes the transfer of a GlcNAc subunit on undecaprenyl-pyrophosphoryl-MurNAc-pentapeptide (lipid intermediate I) to form undecaprenyl-pyrophosphoryl-MurNAc-(pentapeptide)GlcNAc (lipid intermediate II).</text>
</comment>
<dbReference type="EC" id="2.4.1.227" evidence="10"/>
<proteinExistence type="inferred from homology"/>
<comment type="caution">
    <text evidence="13">The sequence shown here is derived from an EMBL/GenBank/DDBJ whole genome shotgun (WGS) entry which is preliminary data.</text>
</comment>
<dbReference type="HAMAP" id="MF_00033">
    <property type="entry name" value="MurG"/>
    <property type="match status" value="1"/>
</dbReference>
<feature type="domain" description="Glycosyl transferase family 28 C-terminal" evidence="12">
    <location>
        <begin position="183"/>
        <end position="349"/>
    </location>
</feature>
<dbReference type="Proteomes" id="UP000651977">
    <property type="component" value="Unassembled WGS sequence"/>
</dbReference>
<keyword evidence="1 10" id="KW-1003">Cell membrane</keyword>
<evidence type="ECO:0000259" key="11">
    <source>
        <dbReference type="Pfam" id="PF03033"/>
    </source>
</evidence>
<comment type="similarity">
    <text evidence="10">Belongs to the glycosyltransferase 28 family. MurG subfamily.</text>
</comment>
<name>A0ABQ1HYK5_9ALTE</name>
<feature type="domain" description="Glycosyltransferase family 28 N-terminal" evidence="11">
    <location>
        <begin position="10"/>
        <end position="145"/>
    </location>
</feature>
<evidence type="ECO:0000256" key="7">
    <source>
        <dbReference type="ARBA" id="ARBA00023136"/>
    </source>
</evidence>
<keyword evidence="2 10" id="KW-0132">Cell division</keyword>
<dbReference type="PANTHER" id="PTHR21015">
    <property type="entry name" value="UDP-N-ACETYLGLUCOSAMINE--N-ACETYLMURAMYL-(PENTAPEPTIDE) PYROPHOSPHORYL-UNDECAPRENOL N-ACETYLGLUCOSAMINE TRANSFERASE 1"/>
    <property type="match status" value="1"/>
</dbReference>
<feature type="binding site" evidence="10">
    <location>
        <begin position="16"/>
        <end position="18"/>
    </location>
    <ligand>
        <name>UDP-N-acetyl-alpha-D-glucosamine</name>
        <dbReference type="ChEBI" id="CHEBI:57705"/>
    </ligand>
</feature>
<evidence type="ECO:0000313" key="14">
    <source>
        <dbReference type="Proteomes" id="UP000651977"/>
    </source>
</evidence>
<evidence type="ECO:0000259" key="12">
    <source>
        <dbReference type="Pfam" id="PF04101"/>
    </source>
</evidence>
<comment type="pathway">
    <text evidence="10">Cell wall biogenesis; peptidoglycan biosynthesis.</text>
</comment>
<dbReference type="SUPFAM" id="SSF53756">
    <property type="entry name" value="UDP-Glycosyltransferase/glycogen phosphorylase"/>
    <property type="match status" value="1"/>
</dbReference>
<dbReference type="InterPro" id="IPR004276">
    <property type="entry name" value="GlycoTrans_28_N"/>
</dbReference>
<evidence type="ECO:0000256" key="9">
    <source>
        <dbReference type="ARBA" id="ARBA00023316"/>
    </source>
</evidence>
<comment type="subcellular location">
    <subcellularLocation>
        <location evidence="10">Cell membrane</location>
        <topology evidence="10">Peripheral membrane protein</topology>
        <orientation evidence="10">Cytoplasmic side</orientation>
    </subcellularLocation>
</comment>
<accession>A0ABQ1HYK5</accession>
<dbReference type="EMBL" id="BMDY01000003">
    <property type="protein sequence ID" value="GGA96577.1"/>
    <property type="molecule type" value="Genomic_DNA"/>
</dbReference>
<feature type="binding site" evidence="10">
    <location>
        <position position="189"/>
    </location>
    <ligand>
        <name>UDP-N-acetyl-alpha-D-glucosamine</name>
        <dbReference type="ChEBI" id="CHEBI:57705"/>
    </ligand>
</feature>
<feature type="binding site" evidence="10">
    <location>
        <position position="292"/>
    </location>
    <ligand>
        <name>UDP-N-acetyl-alpha-D-glucosamine</name>
        <dbReference type="ChEBI" id="CHEBI:57705"/>
    </ligand>
</feature>
<reference evidence="14" key="1">
    <citation type="journal article" date="2019" name="Int. J. Syst. Evol. Microbiol.">
        <title>The Global Catalogue of Microorganisms (GCM) 10K type strain sequencing project: providing services to taxonomists for standard genome sequencing and annotation.</title>
        <authorList>
            <consortium name="The Broad Institute Genomics Platform"/>
            <consortium name="The Broad Institute Genome Sequencing Center for Infectious Disease"/>
            <person name="Wu L."/>
            <person name="Ma J."/>
        </authorList>
    </citation>
    <scope>NUCLEOTIDE SEQUENCE [LARGE SCALE GENOMIC DNA]</scope>
    <source>
        <strain evidence="14">CGMCC 1.10131</strain>
    </source>
</reference>
<evidence type="ECO:0000256" key="4">
    <source>
        <dbReference type="ARBA" id="ARBA00022679"/>
    </source>
</evidence>
<feature type="binding site" evidence="10">
    <location>
        <position position="247"/>
    </location>
    <ligand>
        <name>UDP-N-acetyl-alpha-D-glucosamine</name>
        <dbReference type="ChEBI" id="CHEBI:57705"/>
    </ligand>
</feature>
<evidence type="ECO:0000256" key="5">
    <source>
        <dbReference type="ARBA" id="ARBA00022960"/>
    </source>
</evidence>
<dbReference type="RefSeq" id="WP_055732799.1">
    <property type="nucleotide sequence ID" value="NZ_BMDY01000003.1"/>
</dbReference>
<feature type="binding site" evidence="10">
    <location>
        <begin position="266"/>
        <end position="271"/>
    </location>
    <ligand>
        <name>UDP-N-acetyl-alpha-D-glucosamine</name>
        <dbReference type="ChEBI" id="CHEBI:57705"/>
    </ligand>
</feature>
<dbReference type="InterPro" id="IPR006009">
    <property type="entry name" value="GlcNAc_MurG"/>
</dbReference>
<evidence type="ECO:0000256" key="10">
    <source>
        <dbReference type="HAMAP-Rule" id="MF_00033"/>
    </source>
</evidence>
<organism evidence="13 14">
    <name type="scientific">Agarivorans gilvus</name>
    <dbReference type="NCBI Taxonomy" id="680279"/>
    <lineage>
        <taxon>Bacteria</taxon>
        <taxon>Pseudomonadati</taxon>
        <taxon>Pseudomonadota</taxon>
        <taxon>Gammaproteobacteria</taxon>
        <taxon>Alteromonadales</taxon>
        <taxon>Alteromonadaceae</taxon>
        <taxon>Agarivorans</taxon>
    </lineage>
</organism>
<keyword evidence="4 10" id="KW-0808">Transferase</keyword>
<keyword evidence="14" id="KW-1185">Reference proteome</keyword>
<dbReference type="CDD" id="cd03785">
    <property type="entry name" value="GT28_MurG"/>
    <property type="match status" value="1"/>
</dbReference>
<dbReference type="Gene3D" id="3.40.50.2000">
    <property type="entry name" value="Glycogen Phosphorylase B"/>
    <property type="match status" value="2"/>
</dbReference>
<evidence type="ECO:0000256" key="3">
    <source>
        <dbReference type="ARBA" id="ARBA00022676"/>
    </source>
</evidence>
<keyword evidence="7 10" id="KW-0472">Membrane</keyword>
<feature type="binding site" evidence="10">
    <location>
        <position position="164"/>
    </location>
    <ligand>
        <name>UDP-N-acetyl-alpha-D-glucosamine</name>
        <dbReference type="ChEBI" id="CHEBI:57705"/>
    </ligand>
</feature>